<dbReference type="AlphaFoldDB" id="R0EJU1"/>
<name>R0EJU1_CAUVI</name>
<accession>R0EJU1</accession>
<dbReference type="eggNOG" id="COG3550">
    <property type="taxonomic scope" value="Bacteria"/>
</dbReference>
<dbReference type="OrthoDB" id="9805913at2"/>
<dbReference type="EMBL" id="APMP01000009">
    <property type="protein sequence ID" value="ENZ82194.1"/>
    <property type="molecule type" value="Genomic_DNA"/>
</dbReference>
<keyword evidence="2" id="KW-1185">Reference proteome</keyword>
<dbReference type="Proteomes" id="UP000013063">
    <property type="component" value="Unassembled WGS sequence"/>
</dbReference>
<evidence type="ECO:0000313" key="2">
    <source>
        <dbReference type="Proteomes" id="UP000013063"/>
    </source>
</evidence>
<gene>
    <name evidence="1" type="ORF">OR37_02006</name>
</gene>
<evidence type="ECO:0008006" key="3">
    <source>
        <dbReference type="Google" id="ProtNLM"/>
    </source>
</evidence>
<dbReference type="STRING" id="1292034.OR37_02006"/>
<dbReference type="PATRIC" id="fig|1292034.3.peg.1993"/>
<dbReference type="RefSeq" id="WP_004618846.1">
    <property type="nucleotide sequence ID" value="NZ_APMP01000009.1"/>
</dbReference>
<protein>
    <recommendedName>
        <fullName evidence="3">HipA-like C-terminal domain-containing protein</fullName>
    </recommendedName>
</protein>
<reference evidence="1 2" key="1">
    <citation type="journal article" date="2013" name="Genome Announc.">
        <title>Draft Genome Sequence for Caulobacter sp. Strain OR37, a Bacterium Tolerant to Heavy Metals.</title>
        <authorList>
            <person name="Utturkar S.M."/>
            <person name="Bollmann A."/>
            <person name="Brzoska R.M."/>
            <person name="Klingeman D.M."/>
            <person name="Epstein S.E."/>
            <person name="Palumbo A.V."/>
            <person name="Brown S.D."/>
        </authorList>
    </citation>
    <scope>NUCLEOTIDE SEQUENCE [LARGE SCALE GENOMIC DNA]</scope>
    <source>
        <strain evidence="1 2">OR37</strain>
    </source>
</reference>
<proteinExistence type="predicted"/>
<evidence type="ECO:0000313" key="1">
    <source>
        <dbReference type="EMBL" id="ENZ82194.1"/>
    </source>
</evidence>
<sequence>MVHDRRAGERPAYIPDDKAALKVSRGKRWSDLGQEELIVMSRKAGLPEGLVLSAAVETVAAFREIWSRDLSNLPIDAAVREVVETQLKIVPLARA</sequence>
<comment type="caution">
    <text evidence="1">The sequence shown here is derived from an EMBL/GenBank/DDBJ whole genome shotgun (WGS) entry which is preliminary data.</text>
</comment>
<organism evidence="1 2">
    <name type="scientific">Caulobacter vibrioides OR37</name>
    <dbReference type="NCBI Taxonomy" id="1292034"/>
    <lineage>
        <taxon>Bacteria</taxon>
        <taxon>Pseudomonadati</taxon>
        <taxon>Pseudomonadota</taxon>
        <taxon>Alphaproteobacteria</taxon>
        <taxon>Caulobacterales</taxon>
        <taxon>Caulobacteraceae</taxon>
        <taxon>Caulobacter</taxon>
    </lineage>
</organism>